<dbReference type="Pfam" id="PF21666">
    <property type="entry name" value="DUF4246_N"/>
    <property type="match status" value="1"/>
</dbReference>
<name>A0AAV9VHH6_9PEZI</name>
<organism evidence="4 5">
    <name type="scientific">Orbilia blumenaviensis</name>
    <dbReference type="NCBI Taxonomy" id="1796055"/>
    <lineage>
        <taxon>Eukaryota</taxon>
        <taxon>Fungi</taxon>
        <taxon>Dikarya</taxon>
        <taxon>Ascomycota</taxon>
        <taxon>Pezizomycotina</taxon>
        <taxon>Orbiliomycetes</taxon>
        <taxon>Orbiliales</taxon>
        <taxon>Orbiliaceae</taxon>
        <taxon>Orbilia</taxon>
    </lineage>
</organism>
<dbReference type="AlphaFoldDB" id="A0AAV9VHH6"/>
<dbReference type="InterPro" id="IPR049207">
    <property type="entry name" value="DUF4246_N"/>
</dbReference>
<feature type="region of interest" description="Disordered" evidence="1">
    <location>
        <begin position="326"/>
        <end position="349"/>
    </location>
</feature>
<dbReference type="Pfam" id="PF14033">
    <property type="entry name" value="DUF4246"/>
    <property type="match status" value="1"/>
</dbReference>
<comment type="caution">
    <text evidence="4">The sequence shown here is derived from an EMBL/GenBank/DDBJ whole genome shotgun (WGS) entry which is preliminary data.</text>
</comment>
<dbReference type="PANTHER" id="PTHR33119">
    <property type="entry name" value="IFI3P"/>
    <property type="match status" value="1"/>
</dbReference>
<reference evidence="4 5" key="1">
    <citation type="submission" date="2019-10" db="EMBL/GenBank/DDBJ databases">
        <authorList>
            <person name="Palmer J.M."/>
        </authorList>
    </citation>
    <scope>NUCLEOTIDE SEQUENCE [LARGE SCALE GENOMIC DNA]</scope>
    <source>
        <strain evidence="4 5">TWF730</strain>
    </source>
</reference>
<evidence type="ECO:0000313" key="4">
    <source>
        <dbReference type="EMBL" id="KAK6361432.1"/>
    </source>
</evidence>
<evidence type="ECO:0000259" key="3">
    <source>
        <dbReference type="Pfam" id="PF21666"/>
    </source>
</evidence>
<gene>
    <name evidence="4" type="ORF">TWF730_005161</name>
</gene>
<feature type="domain" description="DUF4246" evidence="3">
    <location>
        <begin position="1"/>
        <end position="50"/>
    </location>
</feature>
<evidence type="ECO:0000256" key="1">
    <source>
        <dbReference type="SAM" id="MobiDB-lite"/>
    </source>
</evidence>
<accession>A0AAV9VHH6</accession>
<dbReference type="InterPro" id="IPR049192">
    <property type="entry name" value="DUF4246_C"/>
</dbReference>
<sequence>MYPHPLDGCTAPVLTEHEQILRRFSAAVRENQNWATEIADKKLVAKWIEEAEKKDRSGDLRRIVVWDREQIEYVYGELLNSYKPFVEKIKEEGIGIEPGIDGVWKADKVVDDTLRNEFIQAVATLENVPEDQKCWRPNSKNHVLDLVHPSLWPLIYGESIHIDTGKPICGHMPQDYEPVVPSKLGPTTAIKDPLDGLSVEAIAEERVDRPEEVYSQKFCWLPSEFEISQDGKTKIKSYINNLSCPEERELFYPLIGRIFSRFIPLFNHVLADLKGGKQNHQRVGQPDMIRRGNEYKPAVGILSPERYQELWTKVLEDFSEGRDISLSLREERPTASATDDSIDEPDDELDEEAMDRALDLKWKQFYLWDVGPIIPNSEWSPPSITPGIRLEGKTVKVIVKLANIYLTPDDPDYGGRSEEVEGMMNERIIATVIYCYDQENIESTGGGCFERTVCVPPCTPYGEFEYAHTNWNSLYGLDYNSVQSLGDVDMRVNRAVAFPNIFQYGAPCYRLLDYTKPGYRKLLVFYLCDPEAPVNEIPSTKIVAPQQPIFRKEVEEILRAGPLGGFPEEVFSMIMKSLPPPISLEMAKEYQNAIINERHAFKCDSELLQGKEIEFCMCQAPY</sequence>
<protein>
    <submittedName>
        <fullName evidence="4">Uncharacterized protein</fullName>
    </submittedName>
</protein>
<dbReference type="PANTHER" id="PTHR33119:SF1">
    <property type="entry name" value="FE2OG DIOXYGENASE DOMAIN-CONTAINING PROTEIN"/>
    <property type="match status" value="1"/>
</dbReference>
<dbReference type="EMBL" id="JAVHNS010000002">
    <property type="protein sequence ID" value="KAK6361432.1"/>
    <property type="molecule type" value="Genomic_DNA"/>
</dbReference>
<evidence type="ECO:0000259" key="2">
    <source>
        <dbReference type="Pfam" id="PF14033"/>
    </source>
</evidence>
<feature type="domain" description="DUF4246" evidence="2">
    <location>
        <begin position="70"/>
        <end position="551"/>
    </location>
</feature>
<feature type="compositionally biased region" description="Acidic residues" evidence="1">
    <location>
        <begin position="340"/>
        <end position="349"/>
    </location>
</feature>
<dbReference type="Proteomes" id="UP001373714">
    <property type="component" value="Unassembled WGS sequence"/>
</dbReference>
<proteinExistence type="predicted"/>
<dbReference type="InterPro" id="IPR025340">
    <property type="entry name" value="DUF4246"/>
</dbReference>
<evidence type="ECO:0000313" key="5">
    <source>
        <dbReference type="Proteomes" id="UP001373714"/>
    </source>
</evidence>
<keyword evidence="5" id="KW-1185">Reference proteome</keyword>